<protein>
    <submittedName>
        <fullName evidence="2">Uncharacterized protein</fullName>
    </submittedName>
</protein>
<reference evidence="2 3" key="1">
    <citation type="submission" date="2018-08" db="EMBL/GenBank/DDBJ databases">
        <title>Genome and evolution of the arbuscular mycorrhizal fungus Diversispora epigaea (formerly Glomus versiforme) and its bacterial endosymbionts.</title>
        <authorList>
            <person name="Sun X."/>
            <person name="Fei Z."/>
            <person name="Harrison M."/>
        </authorList>
    </citation>
    <scope>NUCLEOTIDE SEQUENCE [LARGE SCALE GENOMIC DNA]</scope>
    <source>
        <strain evidence="2 3">IT104</strain>
    </source>
</reference>
<dbReference type="Proteomes" id="UP000266861">
    <property type="component" value="Unassembled WGS sequence"/>
</dbReference>
<proteinExistence type="predicted"/>
<organism evidence="2 3">
    <name type="scientific">Diversispora epigaea</name>
    <dbReference type="NCBI Taxonomy" id="1348612"/>
    <lineage>
        <taxon>Eukaryota</taxon>
        <taxon>Fungi</taxon>
        <taxon>Fungi incertae sedis</taxon>
        <taxon>Mucoromycota</taxon>
        <taxon>Glomeromycotina</taxon>
        <taxon>Glomeromycetes</taxon>
        <taxon>Diversisporales</taxon>
        <taxon>Diversisporaceae</taxon>
        <taxon>Diversispora</taxon>
    </lineage>
</organism>
<gene>
    <name evidence="2" type="ORF">Glove_26g315</name>
</gene>
<keyword evidence="3" id="KW-1185">Reference proteome</keyword>
<comment type="caution">
    <text evidence="2">The sequence shown here is derived from an EMBL/GenBank/DDBJ whole genome shotgun (WGS) entry which is preliminary data.</text>
</comment>
<accession>A0A397JKB9</accession>
<evidence type="ECO:0000256" key="1">
    <source>
        <dbReference type="SAM" id="SignalP"/>
    </source>
</evidence>
<feature type="signal peptide" evidence="1">
    <location>
        <begin position="1"/>
        <end position="23"/>
    </location>
</feature>
<dbReference type="AlphaFoldDB" id="A0A397JKB9"/>
<evidence type="ECO:0000313" key="2">
    <source>
        <dbReference type="EMBL" id="RHZ88057.1"/>
    </source>
</evidence>
<sequence length="144" mass="16729">MNWRIILVMLCSNFVTYNPPSHGQAHSKPKKADSIYFFADNEQTKCSELAGYRQIEDNFELDLRNRVFLSELDSKEPKDNELERLTMFSTVDSLDSVPLHTETTPLSFKHKAITLKSWVEIVNKLHSRIVHFRNLTCQLCGIKK</sequence>
<name>A0A397JKB9_9GLOM</name>
<keyword evidence="1" id="KW-0732">Signal</keyword>
<dbReference type="EMBL" id="PQFF01000024">
    <property type="protein sequence ID" value="RHZ88057.1"/>
    <property type="molecule type" value="Genomic_DNA"/>
</dbReference>
<evidence type="ECO:0000313" key="3">
    <source>
        <dbReference type="Proteomes" id="UP000266861"/>
    </source>
</evidence>
<feature type="chain" id="PRO_5017218844" evidence="1">
    <location>
        <begin position="24"/>
        <end position="144"/>
    </location>
</feature>